<evidence type="ECO:0000259" key="2">
    <source>
        <dbReference type="Pfam" id="PF13454"/>
    </source>
</evidence>
<evidence type="ECO:0000313" key="4">
    <source>
        <dbReference type="Proteomes" id="UP001596097"/>
    </source>
</evidence>
<feature type="region of interest" description="Disordered" evidence="1">
    <location>
        <begin position="365"/>
        <end position="388"/>
    </location>
</feature>
<sequence>MSTTRSTRPTIVIVGAGAAGTLVALHLARTAGRRSTGIDVVLVDPADRWGRGTSFGTLDDQHLLNVPAAGMSALPEDPAHFVGWRTREETDGGDPATFARRRQYARYLDETLTETYQGPPGEFASLHHVRASAVSLRRTGSGAVVATSDGRELEADAVVVATGLPAAGHAWAPESLRSSAFFVPDPWAAGALDVVRRDRSGPGDVLLVGTGLTMVDVTLSLTDQANRSDRVVHAISRNGRLPRAHVPELKLAAIPDVSEWGSSLADIRAQVRRHLETVERDSGDWRPAVDGLRFQIATLWGRLSNEDRAEFLASDAGAWNVLRHRMPPSSAALVDGLRDTGRLVLSPGSVVEAEPLPTGGLRVTVSTRSARSTSEGEAPDAASEGGVSETTSYDVGWVVNCTGPQADIRLLGDPFLDDLLRPRGGASTAVVSMAGMGFVTEQGRLIDSEGRTDAPLWTLGALRRGELWESTAVPEIRSQALAVSTAVLDAIAPLPRRLADGRIVSGHHPAARPRDPLGLPISTTAEAATAYNAGLERLMRLQDDVEVPLREAVALDPDFALGHATLALLGHEAGADADVQASLEAALQAVLKRGDERERSLVDVVAQRVKDVRHQGARALMNHIAGHPRDILAVSAAVPTIAFSGVTDVQQEAWDLVEGLAPAYGDHWWYISLLAFTRQDQFRFEEAGLLAESALSCEPSSGHAVHAQTHVMYETGQHEGGRVWLDHWVTESGRSASHRAHFSWHAALHELALGDTEAVRRRYYSQLAPPAVTGVRALIDSASLLWRWRLTTSDWDAAVTHGVPDAPGNAFTGESAPPPIGSVLEAVDPIMVERPETPFVALHAAIALAASEQPARLAALAQHCRRSDDATMRTVVATVCDALLAAAERRWDAAATLLDDTVPVLAKVGGSAAQREIVEETLLFCLVSAGHAERAHALLDARLHRRPSLLDARRRSSLLVGGVTV</sequence>
<feature type="domain" description="FAD-dependent urate hydroxylase HpyO/Asp monooxygenase CreE-like FAD/NAD(P)-binding" evidence="2">
    <location>
        <begin position="12"/>
        <end position="163"/>
    </location>
</feature>
<evidence type="ECO:0000256" key="1">
    <source>
        <dbReference type="SAM" id="MobiDB-lite"/>
    </source>
</evidence>
<name>A0ABW1QH43_9ACTN</name>
<organism evidence="3 4">
    <name type="scientific">Mumia xiangluensis</name>
    <dbReference type="NCBI Taxonomy" id="1678900"/>
    <lineage>
        <taxon>Bacteria</taxon>
        <taxon>Bacillati</taxon>
        <taxon>Actinomycetota</taxon>
        <taxon>Actinomycetes</taxon>
        <taxon>Propionibacteriales</taxon>
        <taxon>Nocardioidaceae</taxon>
        <taxon>Mumia</taxon>
    </lineage>
</organism>
<dbReference type="EMBL" id="JBHSQL010000001">
    <property type="protein sequence ID" value="MFC6148169.1"/>
    <property type="molecule type" value="Genomic_DNA"/>
</dbReference>
<keyword evidence="4" id="KW-1185">Reference proteome</keyword>
<dbReference type="Pfam" id="PF13454">
    <property type="entry name" value="NAD_binding_9"/>
    <property type="match status" value="1"/>
</dbReference>
<dbReference type="SUPFAM" id="SSF51905">
    <property type="entry name" value="FAD/NAD(P)-binding domain"/>
    <property type="match status" value="1"/>
</dbReference>
<dbReference type="PRINTS" id="PR00368">
    <property type="entry name" value="FADPNR"/>
</dbReference>
<evidence type="ECO:0000313" key="3">
    <source>
        <dbReference type="EMBL" id="MFC6148169.1"/>
    </source>
</evidence>
<proteinExistence type="predicted"/>
<protein>
    <submittedName>
        <fullName evidence="3">FAD/NAD(P)-binding protein</fullName>
    </submittedName>
</protein>
<dbReference type="Proteomes" id="UP001596097">
    <property type="component" value="Unassembled WGS sequence"/>
</dbReference>
<dbReference type="InterPro" id="IPR036188">
    <property type="entry name" value="FAD/NAD-bd_sf"/>
</dbReference>
<reference evidence="4" key="1">
    <citation type="journal article" date="2019" name="Int. J. Syst. Evol. Microbiol.">
        <title>The Global Catalogue of Microorganisms (GCM) 10K type strain sequencing project: providing services to taxonomists for standard genome sequencing and annotation.</title>
        <authorList>
            <consortium name="The Broad Institute Genomics Platform"/>
            <consortium name="The Broad Institute Genome Sequencing Center for Infectious Disease"/>
            <person name="Wu L."/>
            <person name="Ma J."/>
        </authorList>
    </citation>
    <scope>NUCLEOTIDE SEQUENCE [LARGE SCALE GENOMIC DNA]</scope>
    <source>
        <strain evidence="4">CGMCC 4.7198</strain>
    </source>
</reference>
<dbReference type="PANTHER" id="PTHR40254:SF1">
    <property type="entry name" value="BLR0577 PROTEIN"/>
    <property type="match status" value="1"/>
</dbReference>
<dbReference type="Gene3D" id="3.50.50.60">
    <property type="entry name" value="FAD/NAD(P)-binding domain"/>
    <property type="match status" value="1"/>
</dbReference>
<comment type="caution">
    <text evidence="3">The sequence shown here is derived from an EMBL/GenBank/DDBJ whole genome shotgun (WGS) entry which is preliminary data.</text>
</comment>
<dbReference type="RefSeq" id="WP_205602891.1">
    <property type="nucleotide sequence ID" value="NZ_JBHSQL010000001.1"/>
</dbReference>
<gene>
    <name evidence="3" type="ORF">ACFPYK_02105</name>
</gene>
<accession>A0ABW1QH43</accession>
<dbReference type="PANTHER" id="PTHR40254">
    <property type="entry name" value="BLR0577 PROTEIN"/>
    <property type="match status" value="1"/>
</dbReference>
<dbReference type="InterPro" id="IPR038732">
    <property type="entry name" value="HpyO/CreE_NAD-binding"/>
</dbReference>
<dbReference type="InterPro" id="IPR052189">
    <property type="entry name" value="L-asp_N-monooxygenase_NS-form"/>
</dbReference>